<dbReference type="InterPro" id="IPR000782">
    <property type="entry name" value="FAS1_domain"/>
</dbReference>
<feature type="non-terminal residue" evidence="2">
    <location>
        <position position="432"/>
    </location>
</feature>
<dbReference type="Pfam" id="PF02469">
    <property type="entry name" value="Fasciclin"/>
    <property type="match status" value="2"/>
</dbReference>
<dbReference type="GO" id="GO:0030198">
    <property type="term" value="P:extracellular matrix organization"/>
    <property type="evidence" value="ECO:0007669"/>
    <property type="project" value="TreeGrafter"/>
</dbReference>
<dbReference type="PROSITE" id="PS50213">
    <property type="entry name" value="FAS1"/>
    <property type="match status" value="2"/>
</dbReference>
<dbReference type="PANTHER" id="PTHR10900:SF77">
    <property type="entry name" value="FI19380P1"/>
    <property type="match status" value="1"/>
</dbReference>
<dbReference type="GO" id="GO:0031012">
    <property type="term" value="C:extracellular matrix"/>
    <property type="evidence" value="ECO:0007669"/>
    <property type="project" value="TreeGrafter"/>
</dbReference>
<evidence type="ECO:0000313" key="2">
    <source>
        <dbReference type="EMBL" id="KAJ9584000.1"/>
    </source>
</evidence>
<feature type="domain" description="FAS1" evidence="1">
    <location>
        <begin position="139"/>
        <end position="292"/>
    </location>
</feature>
<feature type="non-terminal residue" evidence="2">
    <location>
        <position position="1"/>
    </location>
</feature>
<dbReference type="Proteomes" id="UP001233999">
    <property type="component" value="Unassembled WGS sequence"/>
</dbReference>
<dbReference type="InterPro" id="IPR050904">
    <property type="entry name" value="Adhesion/Biosynth-related"/>
</dbReference>
<gene>
    <name evidence="2" type="ORF">L9F63_021652</name>
</gene>
<dbReference type="SMART" id="SM00554">
    <property type="entry name" value="FAS1"/>
    <property type="match status" value="2"/>
</dbReference>
<dbReference type="Gene3D" id="2.30.180.10">
    <property type="entry name" value="FAS1 domain"/>
    <property type="match status" value="2"/>
</dbReference>
<dbReference type="PANTHER" id="PTHR10900">
    <property type="entry name" value="PERIOSTIN-RELATED"/>
    <property type="match status" value="1"/>
</dbReference>
<dbReference type="AlphaFoldDB" id="A0AAD7ZNM6"/>
<dbReference type="GO" id="GO:0050839">
    <property type="term" value="F:cell adhesion molecule binding"/>
    <property type="evidence" value="ECO:0007669"/>
    <property type="project" value="TreeGrafter"/>
</dbReference>
<keyword evidence="3" id="KW-1185">Reference proteome</keyword>
<feature type="domain" description="FAS1" evidence="1">
    <location>
        <begin position="296"/>
        <end position="428"/>
    </location>
</feature>
<dbReference type="InterPro" id="IPR036378">
    <property type="entry name" value="FAS1_dom_sf"/>
</dbReference>
<name>A0AAD7ZNM6_DIPPU</name>
<dbReference type="GO" id="GO:0007155">
    <property type="term" value="P:cell adhesion"/>
    <property type="evidence" value="ECO:0007669"/>
    <property type="project" value="TreeGrafter"/>
</dbReference>
<dbReference type="GO" id="GO:0005615">
    <property type="term" value="C:extracellular space"/>
    <property type="evidence" value="ECO:0007669"/>
    <property type="project" value="TreeGrafter"/>
</dbReference>
<dbReference type="EMBL" id="JASPKZ010007485">
    <property type="protein sequence ID" value="KAJ9584000.1"/>
    <property type="molecule type" value="Genomic_DNA"/>
</dbReference>
<comment type="caution">
    <text evidence="2">The sequence shown here is derived from an EMBL/GenBank/DDBJ whole genome shotgun (WGS) entry which is preliminary data.</text>
</comment>
<reference evidence="2" key="1">
    <citation type="journal article" date="2023" name="IScience">
        <title>Live-bearing cockroach genome reveals convergent evolutionary mechanisms linked to viviparity in insects and beyond.</title>
        <authorList>
            <person name="Fouks B."/>
            <person name="Harrison M.C."/>
            <person name="Mikhailova A.A."/>
            <person name="Marchal E."/>
            <person name="English S."/>
            <person name="Carruthers M."/>
            <person name="Jennings E.C."/>
            <person name="Chiamaka E.L."/>
            <person name="Frigard R.A."/>
            <person name="Pippel M."/>
            <person name="Attardo G.M."/>
            <person name="Benoit J.B."/>
            <person name="Bornberg-Bauer E."/>
            <person name="Tobe S.S."/>
        </authorList>
    </citation>
    <scope>NUCLEOTIDE SEQUENCE</scope>
    <source>
        <strain evidence="2">Stay&amp;Tobe</strain>
    </source>
</reference>
<evidence type="ECO:0000259" key="1">
    <source>
        <dbReference type="PROSITE" id="PS50213"/>
    </source>
</evidence>
<dbReference type="SUPFAM" id="SSF82153">
    <property type="entry name" value="FAS1 domain"/>
    <property type="match status" value="2"/>
</dbReference>
<reference evidence="2" key="2">
    <citation type="submission" date="2023-05" db="EMBL/GenBank/DDBJ databases">
        <authorList>
            <person name="Fouks B."/>
        </authorList>
    </citation>
    <scope>NUCLEOTIDE SEQUENCE</scope>
    <source>
        <strain evidence="2">Stay&amp;Tobe</strain>
        <tissue evidence="2">Testes</tissue>
    </source>
</reference>
<sequence length="432" mass="48783">FKENVEEDRVSIDDADSDETDFSIFETGSSATFHSSLHGFFDGFWENILWWKGPNVCVEREQIDDNTHQNKTKVKIEDDDDAQHEKTIFGSFNTCEQTDYEYRCTSKIHTRRIHRTYIVTYKCCHGYGRVRGQSCTELNMKGLLETATDLGGKDFVELIRTAGLEEKVSTDNLTLFVPIDDAVRDFSDSIQEANQVEFYIPSASARRRRSPEMEYTNMKDVVLGHIVSGIKELNSYKTDKVLYTDNHNSTIRTDSHFDFRTTQRITIANCAKVISTNNLATNGIVHVVDRVLRPVTKTLAELIGEDSKFSTLKSLLSKTKLMKLLENPGEITLFAPSDSAFENLDPVVKSRLLNGEVCAENVLRHHLSKSILCSAKIEAHVRAVNMDDEIFHFELTEDDEKLLVSGVQIVAKDIVGTNGVIHVVDGIIMPDS</sequence>
<evidence type="ECO:0000313" key="3">
    <source>
        <dbReference type="Proteomes" id="UP001233999"/>
    </source>
</evidence>
<accession>A0AAD7ZNM6</accession>
<protein>
    <recommendedName>
        <fullName evidence="1">FAS1 domain-containing protein</fullName>
    </recommendedName>
</protein>
<organism evidence="2 3">
    <name type="scientific">Diploptera punctata</name>
    <name type="common">Pacific beetle cockroach</name>
    <dbReference type="NCBI Taxonomy" id="6984"/>
    <lineage>
        <taxon>Eukaryota</taxon>
        <taxon>Metazoa</taxon>
        <taxon>Ecdysozoa</taxon>
        <taxon>Arthropoda</taxon>
        <taxon>Hexapoda</taxon>
        <taxon>Insecta</taxon>
        <taxon>Pterygota</taxon>
        <taxon>Neoptera</taxon>
        <taxon>Polyneoptera</taxon>
        <taxon>Dictyoptera</taxon>
        <taxon>Blattodea</taxon>
        <taxon>Blaberoidea</taxon>
        <taxon>Blaberidae</taxon>
        <taxon>Diplopterinae</taxon>
        <taxon>Diploptera</taxon>
    </lineage>
</organism>
<proteinExistence type="predicted"/>